<dbReference type="SUPFAM" id="SSF110857">
    <property type="entry name" value="Gamma-glutamyl cyclotransferase-like"/>
    <property type="match status" value="1"/>
</dbReference>
<dbReference type="CDD" id="cd06661">
    <property type="entry name" value="GGCT_like"/>
    <property type="match status" value="1"/>
</dbReference>
<proteinExistence type="predicted"/>
<evidence type="ECO:0000256" key="3">
    <source>
        <dbReference type="SAM" id="MobiDB-lite"/>
    </source>
</evidence>
<dbReference type="InterPro" id="IPR045038">
    <property type="entry name" value="AIG2-like"/>
</dbReference>
<dbReference type="AlphaFoldDB" id="A0A2S5ZYJ9"/>
<evidence type="ECO:0000256" key="2">
    <source>
        <dbReference type="ARBA" id="ARBA00030602"/>
    </source>
</evidence>
<dbReference type="InterPro" id="IPR009288">
    <property type="entry name" value="AIG2-like_dom"/>
</dbReference>
<protein>
    <recommendedName>
        <fullName evidence="2">Putative gamma-glutamylcyclotransferase</fullName>
    </recommendedName>
</protein>
<dbReference type="PANTHER" id="PTHR31544">
    <property type="entry name" value="AIG2-LIKE PROTEIN D"/>
    <property type="match status" value="1"/>
</dbReference>
<comment type="caution">
    <text evidence="5">The sequence shown here is derived from an EMBL/GenBank/DDBJ whole genome shotgun (WGS) entry which is preliminary data.</text>
</comment>
<sequence>MRGGRRRCRRGDPVTAAKKPAPQRRARPDDPGPDLFAYGTLQFGPVLDVLLGRTPEMDVAVARGWRVAALPQRLYPGLVAEPGRMAGGLVLRGLTAADWRTIEAFEDPEYDLRPIELIGYEQPVRTFVWSSAVTGNDWLPEVFVSHHLDRYVERTAQWRQERA</sequence>
<keyword evidence="6" id="KW-1185">Reference proteome</keyword>
<organism evidence="5 6">
    <name type="scientific">Nocardia nova</name>
    <dbReference type="NCBI Taxonomy" id="37330"/>
    <lineage>
        <taxon>Bacteria</taxon>
        <taxon>Bacillati</taxon>
        <taxon>Actinomycetota</taxon>
        <taxon>Actinomycetes</taxon>
        <taxon>Mycobacteriales</taxon>
        <taxon>Nocardiaceae</taxon>
        <taxon>Nocardia</taxon>
    </lineage>
</organism>
<dbReference type="EMBL" id="PSZD01000025">
    <property type="protein sequence ID" value="PPJ23205.1"/>
    <property type="molecule type" value="Genomic_DNA"/>
</dbReference>
<dbReference type="PANTHER" id="PTHR31544:SF2">
    <property type="entry name" value="AIG2-LIKE PROTEIN D"/>
    <property type="match status" value="1"/>
</dbReference>
<accession>A0A2S5ZYJ9</accession>
<dbReference type="Proteomes" id="UP000238356">
    <property type="component" value="Unassembled WGS sequence"/>
</dbReference>
<dbReference type="InterPro" id="IPR036568">
    <property type="entry name" value="GGCT-like_sf"/>
</dbReference>
<dbReference type="Gene3D" id="3.10.490.10">
    <property type="entry name" value="Gamma-glutamyl cyclotransferase-like"/>
    <property type="match status" value="1"/>
</dbReference>
<dbReference type="Pfam" id="PF06094">
    <property type="entry name" value="GGACT"/>
    <property type="match status" value="1"/>
</dbReference>
<feature type="region of interest" description="Disordered" evidence="3">
    <location>
        <begin position="1"/>
        <end position="32"/>
    </location>
</feature>
<name>A0A2S5ZYJ9_9NOCA</name>
<evidence type="ECO:0000313" key="5">
    <source>
        <dbReference type="EMBL" id="PPJ23205.1"/>
    </source>
</evidence>
<evidence type="ECO:0000259" key="4">
    <source>
        <dbReference type="Pfam" id="PF06094"/>
    </source>
</evidence>
<evidence type="ECO:0000256" key="1">
    <source>
        <dbReference type="ARBA" id="ARBA00022679"/>
    </source>
</evidence>
<keyword evidence="1 5" id="KW-0808">Transferase</keyword>
<gene>
    <name evidence="5" type="ORF">C5F51_29035</name>
</gene>
<feature type="domain" description="Gamma-glutamylcyclotransferase AIG2-like" evidence="4">
    <location>
        <begin position="35"/>
        <end position="131"/>
    </location>
</feature>
<dbReference type="GO" id="GO:0016740">
    <property type="term" value="F:transferase activity"/>
    <property type="evidence" value="ECO:0007669"/>
    <property type="project" value="UniProtKB-KW"/>
</dbReference>
<evidence type="ECO:0000313" key="6">
    <source>
        <dbReference type="Proteomes" id="UP000238356"/>
    </source>
</evidence>
<reference evidence="5 6" key="1">
    <citation type="submission" date="2018-02" db="EMBL/GenBank/DDBJ databases">
        <title>8 Nocardia nova and 1 Nocardia cyriacigeorgica strain used for evolution to TMP-SMX.</title>
        <authorList>
            <person name="Mehta H."/>
            <person name="Weng J."/>
            <person name="Shamoo Y."/>
        </authorList>
    </citation>
    <scope>NUCLEOTIDE SEQUENCE [LARGE SCALE GENOMIC DNA]</scope>
    <source>
        <strain evidence="5 6">BAA2227</strain>
    </source>
</reference>
<dbReference type="InterPro" id="IPR013024">
    <property type="entry name" value="GGCT-like"/>
</dbReference>